<evidence type="ECO:0000256" key="8">
    <source>
        <dbReference type="ARBA" id="ARBA00041763"/>
    </source>
</evidence>
<comment type="cofactor">
    <cofactor evidence="1">
        <name>Zn(2+)</name>
        <dbReference type="ChEBI" id="CHEBI:29105"/>
    </cofactor>
</comment>
<evidence type="ECO:0000256" key="4">
    <source>
        <dbReference type="ARBA" id="ARBA00022727"/>
    </source>
</evidence>
<keyword evidence="12" id="KW-1185">Reference proteome</keyword>
<evidence type="ECO:0000256" key="9">
    <source>
        <dbReference type="ARBA" id="ARBA00071582"/>
    </source>
</evidence>
<dbReference type="OMA" id="NISEFMH"/>
<keyword evidence="3" id="KW-0479">Metal-binding</keyword>
<evidence type="ECO:0000313" key="11">
    <source>
        <dbReference type="EMBL" id="EIM21358.1"/>
    </source>
</evidence>
<reference evidence="11 12" key="1">
    <citation type="journal article" date="2012" name="Fungal Genet. Biol.">
        <title>The genome of the xerotolerant mold Wallemia sebi reveals adaptations to osmotic stress and suggests cryptic sexual reproduction.</title>
        <authorList>
            <person name="Padamsee M."/>
            <person name="Kumar T.K.A."/>
            <person name="Riley R."/>
            <person name="Binder M."/>
            <person name="Boyd A."/>
            <person name="Calvo A.M."/>
            <person name="Furukawa K."/>
            <person name="Hesse C."/>
            <person name="Hohmann S."/>
            <person name="James T.Y."/>
            <person name="LaButti K."/>
            <person name="Lapidus A."/>
            <person name="Lindquist E."/>
            <person name="Lucas S."/>
            <person name="Miller K."/>
            <person name="Shantappa S."/>
            <person name="Grigoriev I.V."/>
            <person name="Hibbett D.S."/>
            <person name="McLaughlin D.J."/>
            <person name="Spatafora J.W."/>
            <person name="Aime M.C."/>
        </authorList>
    </citation>
    <scope>NUCLEOTIDE SEQUENCE [LARGE SCALE GENOMIC DNA]</scope>
    <source>
        <strain evidence="12">ATCC MYA-4683 / CBS 633.66</strain>
    </source>
</reference>
<dbReference type="InterPro" id="IPR035105">
    <property type="entry name" value="Deoxycytidylate_deaminase_dom"/>
</dbReference>
<evidence type="ECO:0000256" key="3">
    <source>
        <dbReference type="ARBA" id="ARBA00022723"/>
    </source>
</evidence>
<proteinExistence type="inferred from homology"/>
<dbReference type="Proteomes" id="UP000005242">
    <property type="component" value="Unassembled WGS sequence"/>
</dbReference>
<keyword evidence="6" id="KW-0862">Zinc</keyword>
<dbReference type="InterPro" id="IPR015517">
    <property type="entry name" value="dCMP_deaminase-rel"/>
</dbReference>
<dbReference type="eggNOG" id="KOG3127">
    <property type="taxonomic scope" value="Eukaryota"/>
</dbReference>
<dbReference type="Gene3D" id="3.40.140.10">
    <property type="entry name" value="Cytidine Deaminase, domain 2"/>
    <property type="match status" value="1"/>
</dbReference>
<keyword evidence="5" id="KW-0378">Hydrolase</keyword>
<dbReference type="GO" id="GO:0004132">
    <property type="term" value="F:dCMP deaminase activity"/>
    <property type="evidence" value="ECO:0007669"/>
    <property type="project" value="UniProtKB-EC"/>
</dbReference>
<dbReference type="InterPro" id="IPR016192">
    <property type="entry name" value="APOBEC/CMP_deaminase_Zn-bd"/>
</dbReference>
<dbReference type="FunFam" id="3.40.140.10:FF:000035">
    <property type="entry name" value="dCMP deaminase"/>
    <property type="match status" value="1"/>
</dbReference>
<dbReference type="GO" id="GO:0009165">
    <property type="term" value="P:nucleotide biosynthetic process"/>
    <property type="evidence" value="ECO:0007669"/>
    <property type="project" value="UniProtKB-KW"/>
</dbReference>
<dbReference type="EMBL" id="JH668233">
    <property type="protein sequence ID" value="EIM21358.1"/>
    <property type="molecule type" value="Genomic_DNA"/>
</dbReference>
<organism evidence="11 12">
    <name type="scientific">Wallemia mellicola (strain ATCC MYA-4683 / CBS 633.66)</name>
    <name type="common">Wallemia sebi (CBS 633.66)</name>
    <dbReference type="NCBI Taxonomy" id="671144"/>
    <lineage>
        <taxon>Eukaryota</taxon>
        <taxon>Fungi</taxon>
        <taxon>Dikarya</taxon>
        <taxon>Basidiomycota</taxon>
        <taxon>Wallemiomycotina</taxon>
        <taxon>Wallemiomycetes</taxon>
        <taxon>Wallemiales</taxon>
        <taxon>Wallemiaceae</taxon>
        <taxon>Wallemia</taxon>
    </lineage>
</organism>
<dbReference type="PROSITE" id="PS00903">
    <property type="entry name" value="CYT_DCMP_DEAMINASES_1"/>
    <property type="match status" value="1"/>
</dbReference>
<dbReference type="HOGENOM" id="CLU_047993_0_0_1"/>
<dbReference type="GO" id="GO:0008270">
    <property type="term" value="F:zinc ion binding"/>
    <property type="evidence" value="ECO:0007669"/>
    <property type="project" value="InterPro"/>
</dbReference>
<evidence type="ECO:0000256" key="7">
    <source>
        <dbReference type="ARBA" id="ARBA00038938"/>
    </source>
</evidence>
<dbReference type="PANTHER" id="PTHR11086:SF18">
    <property type="entry name" value="DEOXYCYTIDYLATE DEAMINASE"/>
    <property type="match status" value="1"/>
</dbReference>
<dbReference type="SUPFAM" id="SSF53927">
    <property type="entry name" value="Cytidine deaminase-like"/>
    <property type="match status" value="1"/>
</dbReference>
<comment type="similarity">
    <text evidence="2">Belongs to the cytidine and deoxycytidylate deaminase family.</text>
</comment>
<evidence type="ECO:0000259" key="10">
    <source>
        <dbReference type="PROSITE" id="PS51747"/>
    </source>
</evidence>
<evidence type="ECO:0000256" key="1">
    <source>
        <dbReference type="ARBA" id="ARBA00001947"/>
    </source>
</evidence>
<dbReference type="AlphaFoldDB" id="I4YBL6"/>
<dbReference type="InterPro" id="IPR002125">
    <property type="entry name" value="CMP_dCMP_dom"/>
</dbReference>
<gene>
    <name evidence="11" type="ORF">WALSEDRAFT_60543</name>
</gene>
<protein>
    <recommendedName>
        <fullName evidence="9">Deoxycytidylate deaminase</fullName>
        <ecNumber evidence="7">3.5.4.12</ecNumber>
    </recommendedName>
    <alternativeName>
        <fullName evidence="8">dCMP deaminase</fullName>
    </alternativeName>
</protein>
<dbReference type="PROSITE" id="PS51747">
    <property type="entry name" value="CYT_DCMP_DEAMINASES_2"/>
    <property type="match status" value="1"/>
</dbReference>
<keyword evidence="4" id="KW-0545">Nucleotide biosynthesis</keyword>
<dbReference type="EC" id="3.5.4.12" evidence="7"/>
<dbReference type="OrthoDB" id="6710946at2759"/>
<dbReference type="CDD" id="cd01286">
    <property type="entry name" value="deoxycytidylate_deaminase"/>
    <property type="match status" value="1"/>
</dbReference>
<sequence length="313" mass="35541">MFIGLIGLDSETIHITKKYLVEERGFTAIDLKGDLDDLPQEVVDMKMLTFGDLMDYVTSHWQDNFVTATLPYGNTECLDLFMRRPFTLLVGLEARIERTIKSCVNRFADLFDGMDISTMFDLGYGIIRPTMSKAQLNIYNPYETEEEFLELLRTINIEDTERIRPNWDTYFMELADLASQRSNCMKRRVGAVLTEEKRVVATGYNGTPRGLKNCTEGGCTRCNSGVEQGFAECLCLHAEENALLEAGRSRIGSNAVLYCDTCPCLGCAIKIIQTGIKEVVYNQAYRVDDKTYTLFKSSGVILRKYSNDHKIMF</sequence>
<evidence type="ECO:0000256" key="6">
    <source>
        <dbReference type="ARBA" id="ARBA00022833"/>
    </source>
</evidence>
<dbReference type="InterPro" id="IPR016193">
    <property type="entry name" value="Cytidine_deaminase-like"/>
</dbReference>
<dbReference type="PANTHER" id="PTHR11086">
    <property type="entry name" value="DEOXYCYTIDYLATE DEAMINASE-RELATED"/>
    <property type="match status" value="1"/>
</dbReference>
<dbReference type="RefSeq" id="XP_006958706.1">
    <property type="nucleotide sequence ID" value="XM_006958644.1"/>
</dbReference>
<dbReference type="Pfam" id="PF00383">
    <property type="entry name" value="dCMP_cyt_deam_1"/>
    <property type="match status" value="1"/>
</dbReference>
<dbReference type="FunCoup" id="I4YBL6">
    <property type="interactions" value="54"/>
</dbReference>
<accession>I4YBL6</accession>
<dbReference type="KEGG" id="wse:WALSEDRAFT_60543"/>
<name>I4YBL6_WALMC</name>
<evidence type="ECO:0000256" key="5">
    <source>
        <dbReference type="ARBA" id="ARBA00022801"/>
    </source>
</evidence>
<dbReference type="GO" id="GO:0005737">
    <property type="term" value="C:cytoplasm"/>
    <property type="evidence" value="ECO:0007669"/>
    <property type="project" value="TreeGrafter"/>
</dbReference>
<dbReference type="InParanoid" id="I4YBL6"/>
<evidence type="ECO:0000313" key="12">
    <source>
        <dbReference type="Proteomes" id="UP000005242"/>
    </source>
</evidence>
<evidence type="ECO:0000256" key="2">
    <source>
        <dbReference type="ARBA" id="ARBA00006576"/>
    </source>
</evidence>
<feature type="domain" description="CMP/dCMP-type deaminase" evidence="10">
    <location>
        <begin position="166"/>
        <end position="302"/>
    </location>
</feature>
<dbReference type="GeneID" id="18474015"/>
<dbReference type="STRING" id="671144.I4YBL6"/>